<sequence>MNTPDTSPPAPVLTAGGISKHFPGVQALDDVRLELLPGEVHALLGENGAGKSTLVRILAGIQQPDGGGMTLGGELYRPADTAAAIRAGVQVVHQELNLLPNLTVAENLFLQNFPRRFGLVDRRELNRRAAELLAEVGLDVSPRTKVERLGIAQMQLLEIARTLWQDCRVLVMDEPTATLTPRETERLFTLLRRITARGTAVLYISHHLEEVFEIGDRMTVFRNGKYVTTRDLADTDTAEVIRLMVGRDLQHEYPPYLPGEPGPELLRAEGLQPQDGQPVSFALRAGEVVGVAGLVGSGRTETVRALFGADRAVGGKVLVKGVPAQIRTPRDAVRHGISLLTEDRKSQGLVLDMPLAANVTLTATHKVSRGGLLRRAEEHRLAQHAVDSLAVRTPGVRHPVRTLSGGNQQKVVLGRWLLADTDVLMVDEPTRGIDVGARYEIHQQLVDLARAGKAVLVVSSDLPELMGICDRILVFSRGRIAGEVPREEFDSSHILTLAYSGYVSAPATAPPSGPAPAPDASPADASAAARPTAEVSATPTPAEATSTNGDIR</sequence>
<proteinExistence type="predicted"/>
<evidence type="ECO:0000256" key="6">
    <source>
        <dbReference type="ARBA" id="ARBA00022741"/>
    </source>
</evidence>
<keyword evidence="4" id="KW-0762">Sugar transport</keyword>
<dbReference type="Gene3D" id="3.40.50.300">
    <property type="entry name" value="P-loop containing nucleotide triphosphate hydrolases"/>
    <property type="match status" value="2"/>
</dbReference>
<evidence type="ECO:0000256" key="7">
    <source>
        <dbReference type="ARBA" id="ARBA00022840"/>
    </source>
</evidence>
<keyword evidence="2" id="KW-0813">Transport</keyword>
<feature type="domain" description="ABC transporter" evidence="11">
    <location>
        <begin position="13"/>
        <end position="248"/>
    </location>
</feature>
<keyword evidence="3" id="KW-1003">Cell membrane</keyword>
<gene>
    <name evidence="12" type="ORF">KCMC57_58730</name>
</gene>
<dbReference type="InterPro" id="IPR003439">
    <property type="entry name" value="ABC_transporter-like_ATP-bd"/>
</dbReference>
<evidence type="ECO:0000256" key="1">
    <source>
        <dbReference type="ARBA" id="ARBA00004202"/>
    </source>
</evidence>
<dbReference type="InterPro" id="IPR003593">
    <property type="entry name" value="AAA+_ATPase"/>
</dbReference>
<dbReference type="AlphaFoldDB" id="A0AB33K5L2"/>
<dbReference type="FunFam" id="3.40.50.300:FF:000127">
    <property type="entry name" value="Ribose import ATP-binding protein RbsA"/>
    <property type="match status" value="1"/>
</dbReference>
<dbReference type="Pfam" id="PF00005">
    <property type="entry name" value="ABC_tran"/>
    <property type="match status" value="2"/>
</dbReference>
<evidence type="ECO:0000256" key="9">
    <source>
        <dbReference type="ARBA" id="ARBA00023136"/>
    </source>
</evidence>
<keyword evidence="9" id="KW-0472">Membrane</keyword>
<evidence type="ECO:0000256" key="5">
    <source>
        <dbReference type="ARBA" id="ARBA00022737"/>
    </source>
</evidence>
<dbReference type="CDD" id="cd03215">
    <property type="entry name" value="ABC_Carb_Monos_II"/>
    <property type="match status" value="1"/>
</dbReference>
<dbReference type="InterPro" id="IPR027417">
    <property type="entry name" value="P-loop_NTPase"/>
</dbReference>
<organism evidence="12">
    <name type="scientific">Kitasatospora sp. CMC57</name>
    <dbReference type="NCBI Taxonomy" id="3231513"/>
    <lineage>
        <taxon>Bacteria</taxon>
        <taxon>Bacillati</taxon>
        <taxon>Actinomycetota</taxon>
        <taxon>Actinomycetes</taxon>
        <taxon>Kitasatosporales</taxon>
        <taxon>Streptomycetaceae</taxon>
        <taxon>Kitasatospora</taxon>
    </lineage>
</organism>
<dbReference type="GO" id="GO:0005886">
    <property type="term" value="C:plasma membrane"/>
    <property type="evidence" value="ECO:0007669"/>
    <property type="project" value="UniProtKB-SubCell"/>
</dbReference>
<evidence type="ECO:0000256" key="2">
    <source>
        <dbReference type="ARBA" id="ARBA00022448"/>
    </source>
</evidence>
<name>A0AB33K5L2_9ACTN</name>
<keyword evidence="7 12" id="KW-0067">ATP-binding</keyword>
<dbReference type="SUPFAM" id="SSF52540">
    <property type="entry name" value="P-loop containing nucleoside triphosphate hydrolases"/>
    <property type="match status" value="2"/>
</dbReference>
<dbReference type="PANTHER" id="PTHR43790">
    <property type="entry name" value="CARBOHYDRATE TRANSPORT ATP-BINDING PROTEIN MG119-RELATED"/>
    <property type="match status" value="1"/>
</dbReference>
<feature type="region of interest" description="Disordered" evidence="10">
    <location>
        <begin position="506"/>
        <end position="552"/>
    </location>
</feature>
<keyword evidence="6" id="KW-0547">Nucleotide-binding</keyword>
<evidence type="ECO:0000313" key="12">
    <source>
        <dbReference type="EMBL" id="BFP49505.1"/>
    </source>
</evidence>
<dbReference type="PANTHER" id="PTHR43790:SF3">
    <property type="entry name" value="D-ALLOSE IMPORT ATP-BINDING PROTEIN ALSA-RELATED"/>
    <property type="match status" value="1"/>
</dbReference>
<dbReference type="EMBL" id="AP035881">
    <property type="protein sequence ID" value="BFP49505.1"/>
    <property type="molecule type" value="Genomic_DNA"/>
</dbReference>
<dbReference type="RefSeq" id="WP_407991595.1">
    <property type="nucleotide sequence ID" value="NZ_AP035881.2"/>
</dbReference>
<feature type="domain" description="ABC transporter" evidence="11">
    <location>
        <begin position="260"/>
        <end position="502"/>
    </location>
</feature>
<feature type="compositionally biased region" description="Low complexity" evidence="10">
    <location>
        <begin position="520"/>
        <end position="552"/>
    </location>
</feature>
<evidence type="ECO:0000259" key="11">
    <source>
        <dbReference type="PROSITE" id="PS50893"/>
    </source>
</evidence>
<keyword evidence="8" id="KW-1278">Translocase</keyword>
<dbReference type="PROSITE" id="PS00211">
    <property type="entry name" value="ABC_TRANSPORTER_1"/>
    <property type="match status" value="1"/>
</dbReference>
<accession>A0AB33K5L2</accession>
<dbReference type="PROSITE" id="PS50893">
    <property type="entry name" value="ABC_TRANSPORTER_2"/>
    <property type="match status" value="2"/>
</dbReference>
<evidence type="ECO:0000256" key="4">
    <source>
        <dbReference type="ARBA" id="ARBA00022597"/>
    </source>
</evidence>
<dbReference type="CDD" id="cd03216">
    <property type="entry name" value="ABC_Carb_Monos_I"/>
    <property type="match status" value="1"/>
</dbReference>
<dbReference type="InterPro" id="IPR017871">
    <property type="entry name" value="ABC_transporter-like_CS"/>
</dbReference>
<keyword evidence="5" id="KW-0677">Repeat</keyword>
<reference evidence="12" key="1">
    <citation type="submission" date="2024-07" db="EMBL/GenBank/DDBJ databases">
        <title>Complete genome sequences of cellulolytic bacteria, Kitasatospora sp. CMC57 and Streptomyces sp. CMC78, isolated from Japanese agricultural soil.</title>
        <authorList>
            <person name="Hashimoto T."/>
            <person name="Ito M."/>
            <person name="Iwamoto M."/>
            <person name="Fukahori D."/>
            <person name="Shoda T."/>
            <person name="Sakoda M."/>
            <person name="Morohoshi T."/>
            <person name="Mitsuboshi M."/>
            <person name="Nishizawa T."/>
        </authorList>
    </citation>
    <scope>NUCLEOTIDE SEQUENCE</scope>
    <source>
        <strain evidence="12">CMC57</strain>
    </source>
</reference>
<dbReference type="SMART" id="SM00382">
    <property type="entry name" value="AAA"/>
    <property type="match status" value="2"/>
</dbReference>
<dbReference type="InterPro" id="IPR050107">
    <property type="entry name" value="ABC_carbohydrate_import_ATPase"/>
</dbReference>
<protein>
    <submittedName>
        <fullName evidence="12">Sugar ABC transporter ATP-binding protein</fullName>
    </submittedName>
</protein>
<evidence type="ECO:0000256" key="3">
    <source>
        <dbReference type="ARBA" id="ARBA00022475"/>
    </source>
</evidence>
<evidence type="ECO:0000256" key="8">
    <source>
        <dbReference type="ARBA" id="ARBA00022967"/>
    </source>
</evidence>
<comment type="subcellular location">
    <subcellularLocation>
        <location evidence="1">Cell membrane</location>
        <topology evidence="1">Peripheral membrane protein</topology>
    </subcellularLocation>
</comment>
<dbReference type="GO" id="GO:0005524">
    <property type="term" value="F:ATP binding"/>
    <property type="evidence" value="ECO:0007669"/>
    <property type="project" value="UniProtKB-KW"/>
</dbReference>
<feature type="compositionally biased region" description="Pro residues" evidence="10">
    <location>
        <begin position="508"/>
        <end position="519"/>
    </location>
</feature>
<dbReference type="GO" id="GO:0016887">
    <property type="term" value="F:ATP hydrolysis activity"/>
    <property type="evidence" value="ECO:0007669"/>
    <property type="project" value="InterPro"/>
</dbReference>
<evidence type="ECO:0000256" key="10">
    <source>
        <dbReference type="SAM" id="MobiDB-lite"/>
    </source>
</evidence>